<name>A0A8I3AVS1_VERLO</name>
<evidence type="ECO:0000313" key="2">
    <source>
        <dbReference type="Proteomes" id="UP000689129"/>
    </source>
</evidence>
<sequence>MSRTGSRYALGRNASASQPRHMKPRLWKSIGLRHGPSWWYDFSVNTHCFPVLSPGPASSCISYQDSVSVAHAPHELTTIGVLLEGHGDQAAIALLPAAPGRHCSYKSSSQVDLEVKRRHVRAQLVQRASAAVRRCHCGRAAQEELVADNLWLHLGRTHNAAALRNPHARPRESFDLQPLKRQPAGCASPMPVHHESAVVIVYSHR</sequence>
<gene>
    <name evidence="1" type="ORF">HYQ45_001861</name>
</gene>
<evidence type="ECO:0000313" key="1">
    <source>
        <dbReference type="EMBL" id="KAG7141591.1"/>
    </source>
</evidence>
<reference evidence="1" key="1">
    <citation type="journal article" date="2021" name="Mol. Plant Pathol.">
        <title>A 20-kb lineage-specific genomic region tames virulence in pathogenic amphidiploid Verticillium longisporum.</title>
        <authorList>
            <person name="Harting R."/>
            <person name="Starke J."/>
            <person name="Kusch H."/>
            <person name="Poggeler S."/>
            <person name="Maurus I."/>
            <person name="Schluter R."/>
            <person name="Landesfeind M."/>
            <person name="Bulla I."/>
            <person name="Nowrousian M."/>
            <person name="de Jonge R."/>
            <person name="Stahlhut G."/>
            <person name="Hoff K.J."/>
            <person name="Asshauer K.P."/>
            <person name="Thurmer A."/>
            <person name="Stanke M."/>
            <person name="Daniel R."/>
            <person name="Morgenstern B."/>
            <person name="Thomma B.P.H.J."/>
            <person name="Kronstad J.W."/>
            <person name="Braus-Stromeyer S.A."/>
            <person name="Braus G.H."/>
        </authorList>
    </citation>
    <scope>NUCLEOTIDE SEQUENCE</scope>
    <source>
        <strain evidence="1">Vl32</strain>
    </source>
</reference>
<accession>A0A8I3AVS1</accession>
<dbReference type="AlphaFoldDB" id="A0A8I3AVS1"/>
<dbReference type="EMBL" id="JAEMWZ010000029">
    <property type="protein sequence ID" value="KAG7141591.1"/>
    <property type="molecule type" value="Genomic_DNA"/>
</dbReference>
<comment type="caution">
    <text evidence="1">The sequence shown here is derived from an EMBL/GenBank/DDBJ whole genome shotgun (WGS) entry which is preliminary data.</text>
</comment>
<organism evidence="1 2">
    <name type="scientific">Verticillium longisporum</name>
    <name type="common">Verticillium dahliae var. longisporum</name>
    <dbReference type="NCBI Taxonomy" id="100787"/>
    <lineage>
        <taxon>Eukaryota</taxon>
        <taxon>Fungi</taxon>
        <taxon>Dikarya</taxon>
        <taxon>Ascomycota</taxon>
        <taxon>Pezizomycotina</taxon>
        <taxon>Sordariomycetes</taxon>
        <taxon>Hypocreomycetidae</taxon>
        <taxon>Glomerellales</taxon>
        <taxon>Plectosphaerellaceae</taxon>
        <taxon>Verticillium</taxon>
    </lineage>
</organism>
<proteinExistence type="predicted"/>
<dbReference type="Proteomes" id="UP000689129">
    <property type="component" value="Unassembled WGS sequence"/>
</dbReference>
<protein>
    <submittedName>
        <fullName evidence="1">Uncharacterized protein</fullName>
    </submittedName>
</protein>